<feature type="domain" description="RadC-like JAB" evidence="2">
    <location>
        <begin position="115"/>
        <end position="184"/>
    </location>
</feature>
<dbReference type="OrthoDB" id="9804482at2"/>
<dbReference type="Proteomes" id="UP000319175">
    <property type="component" value="Unassembled WGS sequence"/>
</dbReference>
<accession>A0A501QCM8</accession>
<dbReference type="Pfam" id="PF20582">
    <property type="entry name" value="UPF0758_N"/>
    <property type="match status" value="1"/>
</dbReference>
<dbReference type="InterPro" id="IPR010994">
    <property type="entry name" value="RuvA_2-like"/>
</dbReference>
<dbReference type="PANTHER" id="PTHR30471">
    <property type="entry name" value="DNA REPAIR PROTEIN RADC"/>
    <property type="match status" value="1"/>
</dbReference>
<organism evidence="4 5">
    <name type="scientific">Flavobacterium microcysteis</name>
    <dbReference type="NCBI Taxonomy" id="2596891"/>
    <lineage>
        <taxon>Bacteria</taxon>
        <taxon>Pseudomonadati</taxon>
        <taxon>Bacteroidota</taxon>
        <taxon>Flavobacteriia</taxon>
        <taxon>Flavobacteriales</taxon>
        <taxon>Flavobacteriaceae</taxon>
        <taxon>Flavobacterium</taxon>
    </lineage>
</organism>
<reference evidence="4 5" key="1">
    <citation type="submission" date="2019-06" db="EMBL/GenBank/DDBJ databases">
        <title>Flavobacterium sp. MaA-Y11 from geoumgang.</title>
        <authorList>
            <person name="Jeong S."/>
        </authorList>
    </citation>
    <scope>NUCLEOTIDE SEQUENCE [LARGE SCALE GENOMIC DNA]</scope>
    <source>
        <strain evidence="4 5">MaA-Y11</strain>
    </source>
</reference>
<dbReference type="AlphaFoldDB" id="A0A501QCM8"/>
<dbReference type="InterPro" id="IPR046778">
    <property type="entry name" value="UPF0758_N"/>
</dbReference>
<keyword evidence="1" id="KW-0482">Metalloprotease</keyword>
<name>A0A501QCM8_9FLAO</name>
<evidence type="ECO:0000313" key="5">
    <source>
        <dbReference type="Proteomes" id="UP000319175"/>
    </source>
</evidence>
<dbReference type="PANTHER" id="PTHR30471:SF3">
    <property type="entry name" value="UPF0758 PROTEIN YEES-RELATED"/>
    <property type="match status" value="1"/>
</dbReference>
<gene>
    <name evidence="4" type="ORF">FJA49_08400</name>
</gene>
<dbReference type="GO" id="GO:0008237">
    <property type="term" value="F:metallopeptidase activity"/>
    <property type="evidence" value="ECO:0007669"/>
    <property type="project" value="UniProtKB-KW"/>
</dbReference>
<protein>
    <submittedName>
        <fullName evidence="4">Uncharacterized protein</fullName>
    </submittedName>
</protein>
<evidence type="ECO:0000259" key="2">
    <source>
        <dbReference type="Pfam" id="PF04002"/>
    </source>
</evidence>
<evidence type="ECO:0000256" key="1">
    <source>
        <dbReference type="ARBA" id="ARBA00023049"/>
    </source>
</evidence>
<sequence length="191" mass="21659">MQEEEEKKTKTLTIKDWAIDDKPREKLRYKGQEALSNAELIAILIRTGNENESAVALSKRILDDAKNLNGIGKLSIEKLLTYHGIGEAKAITILAAIELGRRRRSEEARPSRRIATSKVVFETMQPIIGELGHEEFWILYLSNSNRITHKWRLSKGGMTGTVVDARLVFKVAIEHNATSIILAHYVKYFVM</sequence>
<dbReference type="Pfam" id="PF04002">
    <property type="entry name" value="RadC"/>
    <property type="match status" value="1"/>
</dbReference>
<feature type="domain" description="UPF0758" evidence="3">
    <location>
        <begin position="14"/>
        <end position="91"/>
    </location>
</feature>
<dbReference type="InterPro" id="IPR001405">
    <property type="entry name" value="UPF0758"/>
</dbReference>
<dbReference type="EMBL" id="VFJE01000053">
    <property type="protein sequence ID" value="TPD69917.1"/>
    <property type="molecule type" value="Genomic_DNA"/>
</dbReference>
<keyword evidence="5" id="KW-1185">Reference proteome</keyword>
<evidence type="ECO:0000313" key="4">
    <source>
        <dbReference type="EMBL" id="TPD69917.1"/>
    </source>
</evidence>
<keyword evidence="1" id="KW-0645">Protease</keyword>
<dbReference type="RefSeq" id="WP_140000523.1">
    <property type="nucleotide sequence ID" value="NZ_VFJE01000053.1"/>
</dbReference>
<proteinExistence type="predicted"/>
<dbReference type="InterPro" id="IPR025657">
    <property type="entry name" value="RadC_JAB"/>
</dbReference>
<comment type="caution">
    <text evidence="4">The sequence shown here is derived from an EMBL/GenBank/DDBJ whole genome shotgun (WGS) entry which is preliminary data.</text>
</comment>
<keyword evidence="1" id="KW-0378">Hydrolase</keyword>
<evidence type="ECO:0000259" key="3">
    <source>
        <dbReference type="Pfam" id="PF20582"/>
    </source>
</evidence>
<dbReference type="Gene3D" id="3.40.140.10">
    <property type="entry name" value="Cytidine Deaminase, domain 2"/>
    <property type="match status" value="1"/>
</dbReference>
<dbReference type="SUPFAM" id="SSF47781">
    <property type="entry name" value="RuvA domain 2-like"/>
    <property type="match status" value="1"/>
</dbReference>